<dbReference type="Gene3D" id="1.20.1280.50">
    <property type="match status" value="1"/>
</dbReference>
<organism evidence="2 3">
    <name type="scientific">Candolleomyces aberdarensis</name>
    <dbReference type="NCBI Taxonomy" id="2316362"/>
    <lineage>
        <taxon>Eukaryota</taxon>
        <taxon>Fungi</taxon>
        <taxon>Dikarya</taxon>
        <taxon>Basidiomycota</taxon>
        <taxon>Agaricomycotina</taxon>
        <taxon>Agaricomycetes</taxon>
        <taxon>Agaricomycetidae</taxon>
        <taxon>Agaricales</taxon>
        <taxon>Agaricineae</taxon>
        <taxon>Psathyrellaceae</taxon>
        <taxon>Candolleomyces</taxon>
    </lineage>
</organism>
<proteinExistence type="predicted"/>
<accession>A0A4Q2DVG4</accession>
<evidence type="ECO:0000313" key="2">
    <source>
        <dbReference type="EMBL" id="RXW24269.1"/>
    </source>
</evidence>
<dbReference type="STRING" id="2316362.A0A4Q2DVG4"/>
<feature type="region of interest" description="Disordered" evidence="1">
    <location>
        <begin position="14"/>
        <end position="43"/>
    </location>
</feature>
<evidence type="ECO:0000256" key="1">
    <source>
        <dbReference type="SAM" id="MobiDB-lite"/>
    </source>
</evidence>
<reference evidence="2 3" key="1">
    <citation type="submission" date="2019-01" db="EMBL/GenBank/DDBJ databases">
        <title>Draft genome sequence of Psathyrella aberdarensis IHI B618.</title>
        <authorList>
            <person name="Buettner E."/>
            <person name="Kellner H."/>
        </authorList>
    </citation>
    <scope>NUCLEOTIDE SEQUENCE [LARGE SCALE GENOMIC DNA]</scope>
    <source>
        <strain evidence="2 3">IHI B618</strain>
    </source>
</reference>
<protein>
    <submittedName>
        <fullName evidence="2">Uncharacterized protein</fullName>
    </submittedName>
</protein>
<evidence type="ECO:0000313" key="3">
    <source>
        <dbReference type="Proteomes" id="UP000290288"/>
    </source>
</evidence>
<name>A0A4Q2DVG4_9AGAR</name>
<dbReference type="EMBL" id="SDEE01000022">
    <property type="protein sequence ID" value="RXW24269.1"/>
    <property type="molecule type" value="Genomic_DNA"/>
</dbReference>
<dbReference type="AlphaFoldDB" id="A0A4Q2DVG4"/>
<gene>
    <name evidence="2" type="ORF">EST38_g1575</name>
</gene>
<comment type="caution">
    <text evidence="2">The sequence shown here is derived from an EMBL/GenBank/DDBJ whole genome shotgun (WGS) entry which is preliminary data.</text>
</comment>
<dbReference type="OrthoDB" id="3253362at2759"/>
<dbReference type="Proteomes" id="UP000290288">
    <property type="component" value="Unassembled WGS sequence"/>
</dbReference>
<keyword evidence="3" id="KW-1185">Reference proteome</keyword>
<sequence length="472" mass="52287">MGILPLDPHQLSDHIANLGHGAPHGRGASDVPTPPPETDSSPISRLPPELLAEIFLCCLPEGRFPAPCVTAAPLLPAHICKAWRSVALSTPELWSAIHLHHRNPLQDVRIAHLWLAHSGNRPLSLSLSIDFDERPQQAILNLICRYSKRWEHVRFKFRQLLCPPMYDLELAMGNVPMLSTFEFHARDVSACNILPIRRLLSSAPHLKEISWVDDLADAETLLALPLSRLARLSLSIHYGSLDYIELLDQCANLEHIRITRPGPDIRPSPRAPPVLLPKLTSLNIAHDLTGILDHLTLPALKHVRVQLDADNGGGDTRYSRLMSVPTADMIGAATSPLMLSDGAGQTWDPKGLIQLIESVFESVQPVIEELGYLRTPHPRKLLGSQRYAQSPAALGVVIGASSRCGRRVGMPLSSPNRIDYRYPYPKHMFAGRHVAGKDGFGVIVRFLLDSYDTFPTANVIIFRRTPPPEQQH</sequence>